<proteinExistence type="predicted"/>
<dbReference type="AlphaFoldDB" id="A0A0N0BM72"/>
<dbReference type="EMBL" id="LHCI01000106">
    <property type="protein sequence ID" value="KOX90446.1"/>
    <property type="molecule type" value="Genomic_DNA"/>
</dbReference>
<protein>
    <submittedName>
        <fullName evidence="1">Uncharacterized protein</fullName>
    </submittedName>
</protein>
<name>A0A0N0BM72_THEAQ</name>
<dbReference type="RefSeq" id="WP_053768011.1">
    <property type="nucleotide sequence ID" value="NZ_LHCI01000106.1"/>
</dbReference>
<dbReference type="PATRIC" id="fig|271.14.peg.1709"/>
<organism evidence="1 2">
    <name type="scientific">Thermus aquaticus</name>
    <dbReference type="NCBI Taxonomy" id="271"/>
    <lineage>
        <taxon>Bacteria</taxon>
        <taxon>Thermotogati</taxon>
        <taxon>Deinococcota</taxon>
        <taxon>Deinococci</taxon>
        <taxon>Thermales</taxon>
        <taxon>Thermaceae</taxon>
        <taxon>Thermus</taxon>
    </lineage>
</organism>
<sequence>MGRALSLFLLALLLPEALGQSVNCDATDLLYDFSAPGSLTQATVAGQPYYVANLASYLLLLDGTGPMRFLPTAVTGAPGGVYRMACTVRTPNRDPIRGGTLCGAGRRFCLRVTGVSGSLPVDWTSRLYVMVQVISGNATSLAPTPTLLSAVPYNRRLADIRRNTTATLHIYYWVEVSPHDLFPPLPATGALTLTYEVQGD</sequence>
<gene>
    <name evidence="1" type="ORF">BVI061214_01637</name>
</gene>
<dbReference type="Proteomes" id="UP000037685">
    <property type="component" value="Unassembled WGS sequence"/>
</dbReference>
<evidence type="ECO:0000313" key="1">
    <source>
        <dbReference type="EMBL" id="KOX90446.1"/>
    </source>
</evidence>
<reference evidence="1 2" key="1">
    <citation type="submission" date="2015-07" db="EMBL/GenBank/DDBJ databases">
        <authorList>
            <person name="Noorani M."/>
        </authorList>
    </citation>
    <scope>NUCLEOTIDE SEQUENCE [LARGE SCALE GENOMIC DNA]</scope>
    <source>
        <strain evidence="2">ATCC 25104 / DSM 625 / JCM 10724 / NBRC 103206 / NCIMB 11243 / YT-1</strain>
    </source>
</reference>
<accession>A0A0N0BM72</accession>
<evidence type="ECO:0000313" key="2">
    <source>
        <dbReference type="Proteomes" id="UP000037685"/>
    </source>
</evidence>
<comment type="caution">
    <text evidence="1">The sequence shown here is derived from an EMBL/GenBank/DDBJ whole genome shotgun (WGS) entry which is preliminary data.</text>
</comment>